<dbReference type="Proteomes" id="UP000813462">
    <property type="component" value="Unassembled WGS sequence"/>
</dbReference>
<evidence type="ECO:0000313" key="2">
    <source>
        <dbReference type="EMBL" id="KAH7537042.1"/>
    </source>
</evidence>
<feature type="coiled-coil region" evidence="1">
    <location>
        <begin position="4"/>
        <end position="31"/>
    </location>
</feature>
<dbReference type="AlphaFoldDB" id="A0A978VNB7"/>
<keyword evidence="1" id="KW-0175">Coiled coil</keyword>
<evidence type="ECO:0000256" key="1">
    <source>
        <dbReference type="SAM" id="Coils"/>
    </source>
</evidence>
<proteinExistence type="predicted"/>
<organism evidence="2 3">
    <name type="scientific">Ziziphus jujuba var. spinosa</name>
    <dbReference type="NCBI Taxonomy" id="714518"/>
    <lineage>
        <taxon>Eukaryota</taxon>
        <taxon>Viridiplantae</taxon>
        <taxon>Streptophyta</taxon>
        <taxon>Embryophyta</taxon>
        <taxon>Tracheophyta</taxon>
        <taxon>Spermatophyta</taxon>
        <taxon>Magnoliopsida</taxon>
        <taxon>eudicotyledons</taxon>
        <taxon>Gunneridae</taxon>
        <taxon>Pentapetalae</taxon>
        <taxon>rosids</taxon>
        <taxon>fabids</taxon>
        <taxon>Rosales</taxon>
        <taxon>Rhamnaceae</taxon>
        <taxon>Paliureae</taxon>
        <taxon>Ziziphus</taxon>
    </lineage>
</organism>
<dbReference type="PANTHER" id="PTHR47270:SF13">
    <property type="entry name" value="HEAVY CHAIN-LIKE PROTEIN, PUTATIVE-RELATED"/>
    <property type="match status" value="1"/>
</dbReference>
<comment type="caution">
    <text evidence="2">The sequence shown here is derived from an EMBL/GenBank/DDBJ whole genome shotgun (WGS) entry which is preliminary data.</text>
</comment>
<gene>
    <name evidence="2" type="ORF">FEM48_Zijuj03G0050300</name>
</gene>
<dbReference type="PANTHER" id="PTHR47270">
    <property type="entry name" value="PROTEIN MLP1-LIKE"/>
    <property type="match status" value="1"/>
</dbReference>
<accession>A0A978VNB7</accession>
<reference evidence="2" key="1">
    <citation type="journal article" date="2021" name="Front. Plant Sci.">
        <title>Chromosome-Scale Genome Assembly for Chinese Sour Jujube and Insights Into Its Genome Evolution and Domestication Signature.</title>
        <authorList>
            <person name="Shen L.-Y."/>
            <person name="Luo H."/>
            <person name="Wang X.-L."/>
            <person name="Wang X.-M."/>
            <person name="Qiu X.-J."/>
            <person name="Liu H."/>
            <person name="Zhou S.-S."/>
            <person name="Jia K.-H."/>
            <person name="Nie S."/>
            <person name="Bao Y.-T."/>
            <person name="Zhang R.-G."/>
            <person name="Yun Q.-Z."/>
            <person name="Chai Y.-H."/>
            <person name="Lu J.-Y."/>
            <person name="Li Y."/>
            <person name="Zhao S.-W."/>
            <person name="Mao J.-F."/>
            <person name="Jia S.-G."/>
            <person name="Mao Y.-M."/>
        </authorList>
    </citation>
    <scope>NUCLEOTIDE SEQUENCE</scope>
    <source>
        <strain evidence="2">AT0</strain>
        <tissue evidence="2">Leaf</tissue>
    </source>
</reference>
<name>A0A978VNB7_ZIZJJ</name>
<protein>
    <submittedName>
        <fullName evidence="2">Uncharacterized protein</fullName>
    </submittedName>
</protein>
<dbReference type="EMBL" id="JAEACU010000003">
    <property type="protein sequence ID" value="KAH7537042.1"/>
    <property type="molecule type" value="Genomic_DNA"/>
</dbReference>
<evidence type="ECO:0000313" key="3">
    <source>
        <dbReference type="Proteomes" id="UP000813462"/>
    </source>
</evidence>
<sequence length="163" mass="18959">MNLHDETRSLENEMEEEKADMKQKLLDMTKQWLEAHGECENGELRKHNIELEKLCAVLEAKLKESQKYFSDMLKEIEDLDAKSSSMLEGINLKDKAINSGFNGFPLESYHLKEKLALEESQYLQLTMKISEQVQEIQGKVKLYETQLDLLHVESEVKVNRAIE</sequence>